<keyword evidence="12" id="KW-0143">Chaperone</keyword>
<evidence type="ECO:0000256" key="3">
    <source>
        <dbReference type="ARBA" id="ARBA00008796"/>
    </source>
</evidence>
<dbReference type="Gene3D" id="1.10.287.110">
    <property type="entry name" value="DnaJ domain"/>
    <property type="match status" value="1"/>
</dbReference>
<evidence type="ECO:0000256" key="13">
    <source>
        <dbReference type="ARBA" id="ARBA00023329"/>
    </source>
</evidence>
<keyword evidence="13" id="KW-0968">Cytoplasmic vesicle</keyword>
<dbReference type="Gene3D" id="3.90.190.10">
    <property type="entry name" value="Protein tyrosine phosphatase superfamily"/>
    <property type="match status" value="1"/>
</dbReference>
<feature type="compositionally biased region" description="Low complexity" evidence="17">
    <location>
        <begin position="1324"/>
        <end position="1339"/>
    </location>
</feature>
<feature type="domain" description="Protein kinase" evidence="19">
    <location>
        <begin position="413"/>
        <end position="682"/>
    </location>
</feature>
<evidence type="ECO:0000256" key="10">
    <source>
        <dbReference type="ARBA" id="ARBA00022912"/>
    </source>
</evidence>
<dbReference type="InterPro" id="IPR035892">
    <property type="entry name" value="C2_domain_sf"/>
</dbReference>
<feature type="compositionally biased region" description="Basic and acidic residues" evidence="17">
    <location>
        <begin position="1136"/>
        <end position="1146"/>
    </location>
</feature>
<dbReference type="PROSITE" id="PS00108">
    <property type="entry name" value="PROTEIN_KINASE_ST"/>
    <property type="match status" value="1"/>
</dbReference>
<dbReference type="Pfam" id="PF10409">
    <property type="entry name" value="PTEN_C2"/>
    <property type="match status" value="1"/>
</dbReference>
<evidence type="ECO:0000259" key="19">
    <source>
        <dbReference type="PROSITE" id="PS50011"/>
    </source>
</evidence>
<dbReference type="PROSITE" id="PS51181">
    <property type="entry name" value="PPASE_TENSIN"/>
    <property type="match status" value="1"/>
</dbReference>
<evidence type="ECO:0000259" key="21">
    <source>
        <dbReference type="PROSITE" id="PS51182"/>
    </source>
</evidence>
<evidence type="ECO:0000313" key="23">
    <source>
        <dbReference type="Proteomes" id="UP000678499"/>
    </source>
</evidence>
<keyword evidence="18" id="KW-0732">Signal</keyword>
<comment type="similarity">
    <text evidence="2">Belongs to the protein kinase superfamily. AGC Ser/Thr protein kinase family. PKC subfamily.</text>
</comment>
<name>A0A7R9BEV1_9CRUS</name>
<evidence type="ECO:0000256" key="17">
    <source>
        <dbReference type="SAM" id="MobiDB-lite"/>
    </source>
</evidence>
<dbReference type="Pfam" id="PF02100">
    <property type="entry name" value="ODC_AZ"/>
    <property type="match status" value="1"/>
</dbReference>
<dbReference type="InterPro" id="IPR011009">
    <property type="entry name" value="Kinase-like_dom_sf"/>
</dbReference>
<evidence type="ECO:0000256" key="15">
    <source>
        <dbReference type="ARBA" id="ARBA00069335"/>
    </source>
</evidence>
<dbReference type="SUPFAM" id="SSF52799">
    <property type="entry name" value="(Phosphotyrosine protein) phosphatases II"/>
    <property type="match status" value="1"/>
</dbReference>
<dbReference type="SUPFAM" id="SSF56112">
    <property type="entry name" value="Protein kinase-like (PK-like)"/>
    <property type="match status" value="1"/>
</dbReference>
<accession>A0A7R9BEV1</accession>
<dbReference type="GO" id="GO:0017124">
    <property type="term" value="F:SH3 domain binding"/>
    <property type="evidence" value="ECO:0007669"/>
    <property type="project" value="UniProtKB-KW"/>
</dbReference>
<dbReference type="InterPro" id="IPR008271">
    <property type="entry name" value="Ser/Thr_kinase_AS"/>
</dbReference>
<dbReference type="InterPro" id="IPR036869">
    <property type="entry name" value="J_dom_sf"/>
</dbReference>
<feature type="region of interest" description="Disordered" evidence="17">
    <location>
        <begin position="1282"/>
        <end position="1352"/>
    </location>
</feature>
<dbReference type="OrthoDB" id="1717591at2759"/>
<dbReference type="Pfam" id="PF04389">
    <property type="entry name" value="Peptidase_M28"/>
    <property type="match status" value="1"/>
</dbReference>
<dbReference type="GO" id="GO:0035612">
    <property type="term" value="F:AP-2 adaptor complex binding"/>
    <property type="evidence" value="ECO:0007669"/>
    <property type="project" value="TreeGrafter"/>
</dbReference>
<dbReference type="InterPro" id="IPR016181">
    <property type="entry name" value="Acyl_CoA_acyltransferase"/>
</dbReference>
<gene>
    <name evidence="22" type="ORF">NMOB1V02_LOCUS1794</name>
</gene>
<dbReference type="GO" id="GO:0004674">
    <property type="term" value="F:protein serine/threonine kinase activity"/>
    <property type="evidence" value="ECO:0007669"/>
    <property type="project" value="TreeGrafter"/>
</dbReference>
<dbReference type="EMBL" id="OA882225">
    <property type="protein sequence ID" value="CAD7273931.1"/>
    <property type="molecule type" value="Genomic_DNA"/>
</dbReference>
<evidence type="ECO:0000256" key="18">
    <source>
        <dbReference type="SAM" id="SignalP"/>
    </source>
</evidence>
<dbReference type="InterPro" id="IPR029023">
    <property type="entry name" value="Tensin_phosphatase"/>
</dbReference>
<dbReference type="InterPro" id="IPR029021">
    <property type="entry name" value="Prot-tyrosine_phosphatase-like"/>
</dbReference>
<dbReference type="PANTHER" id="PTHR22967:SF105">
    <property type="entry name" value="CYCLIN-G-ASSOCIATED KINASE"/>
    <property type="match status" value="1"/>
</dbReference>
<dbReference type="EMBL" id="CAJPEX010000188">
    <property type="protein sequence ID" value="CAG0914083.1"/>
    <property type="molecule type" value="Genomic_DNA"/>
</dbReference>
<dbReference type="Proteomes" id="UP000678499">
    <property type="component" value="Unassembled WGS sequence"/>
</dbReference>
<dbReference type="InterPro" id="IPR014020">
    <property type="entry name" value="Tensin_C2-dom"/>
</dbReference>
<dbReference type="GO" id="GO:0004721">
    <property type="term" value="F:phosphoprotein phosphatase activity"/>
    <property type="evidence" value="ECO:0007669"/>
    <property type="project" value="UniProtKB-KW"/>
</dbReference>
<reference evidence="22" key="1">
    <citation type="submission" date="2020-11" db="EMBL/GenBank/DDBJ databases">
        <authorList>
            <person name="Tran Van P."/>
        </authorList>
    </citation>
    <scope>NUCLEOTIDE SEQUENCE</scope>
</reference>
<dbReference type="SUPFAM" id="SSF49562">
    <property type="entry name" value="C2 domain (Calcium/lipid-binding domain, CaLB)"/>
    <property type="match status" value="1"/>
</dbReference>
<dbReference type="SMART" id="SM00220">
    <property type="entry name" value="S_TKc"/>
    <property type="match status" value="1"/>
</dbReference>
<dbReference type="FunFam" id="2.60.40.1110:FF:000001">
    <property type="entry name" value="cyclin-G-associated kinase isoform X2"/>
    <property type="match status" value="1"/>
</dbReference>
<feature type="region of interest" description="Disordered" evidence="17">
    <location>
        <begin position="1136"/>
        <end position="1173"/>
    </location>
</feature>
<dbReference type="GO" id="GO:0030136">
    <property type="term" value="C:clathrin-coated vesicle"/>
    <property type="evidence" value="ECO:0007669"/>
    <property type="project" value="UniProtKB-SubCell"/>
</dbReference>
<dbReference type="GO" id="GO:2000369">
    <property type="term" value="P:regulation of clathrin-dependent endocytosis"/>
    <property type="evidence" value="ECO:0007669"/>
    <property type="project" value="TreeGrafter"/>
</dbReference>
<comment type="subcellular location">
    <subcellularLocation>
        <location evidence="1">Cytoplasmic vesicle</location>
        <location evidence="1">Clathrin-coated vesicle</location>
    </subcellularLocation>
</comment>
<dbReference type="SUPFAM" id="SSF46565">
    <property type="entry name" value="Chaperone J-domain"/>
    <property type="match status" value="1"/>
</dbReference>
<feature type="region of interest" description="Disordered" evidence="17">
    <location>
        <begin position="693"/>
        <end position="747"/>
    </location>
</feature>
<evidence type="ECO:0000256" key="1">
    <source>
        <dbReference type="ARBA" id="ARBA00004132"/>
    </source>
</evidence>
<dbReference type="Gene3D" id="3.40.630.60">
    <property type="match status" value="1"/>
</dbReference>
<dbReference type="GO" id="GO:0045747">
    <property type="term" value="P:positive regulation of Notch signaling pathway"/>
    <property type="evidence" value="ECO:0007669"/>
    <property type="project" value="TreeGrafter"/>
</dbReference>
<dbReference type="Gene3D" id="2.60.40.1110">
    <property type="match status" value="1"/>
</dbReference>
<protein>
    <recommendedName>
        <fullName evidence="15">Auxilin</fullName>
    </recommendedName>
    <alternativeName>
        <fullName evidence="16">DnaJ homolog subfamily C member 6</fullName>
    </alternativeName>
</protein>
<evidence type="ECO:0000256" key="9">
    <source>
        <dbReference type="ARBA" id="ARBA00022801"/>
    </source>
</evidence>
<evidence type="ECO:0000313" key="22">
    <source>
        <dbReference type="EMBL" id="CAD7273931.1"/>
    </source>
</evidence>
<dbReference type="PROSITE" id="PS50011">
    <property type="entry name" value="PROTEIN_KINASE_DOM"/>
    <property type="match status" value="1"/>
</dbReference>
<dbReference type="GO" id="GO:0072583">
    <property type="term" value="P:clathrin-dependent endocytosis"/>
    <property type="evidence" value="ECO:0007669"/>
    <property type="project" value="UniProtKB-ARBA"/>
</dbReference>
<feature type="signal peptide" evidence="18">
    <location>
        <begin position="1"/>
        <end position="21"/>
    </location>
</feature>
<dbReference type="Gene3D" id="1.10.510.10">
    <property type="entry name" value="Transferase(Phosphotransferase) domain 1"/>
    <property type="match status" value="1"/>
</dbReference>
<keyword evidence="10" id="KW-0904">Protein phosphatase</keyword>
<feature type="compositionally biased region" description="Pro residues" evidence="17">
    <location>
        <begin position="1149"/>
        <end position="1170"/>
    </location>
</feature>
<keyword evidence="7" id="KW-0547">Nucleotide-binding</keyword>
<dbReference type="SUPFAM" id="SSF55729">
    <property type="entry name" value="Acyl-CoA N-acyltransferases (Nat)"/>
    <property type="match status" value="1"/>
</dbReference>
<evidence type="ECO:0000256" key="16">
    <source>
        <dbReference type="ARBA" id="ARBA00075670"/>
    </source>
</evidence>
<evidence type="ECO:0000259" key="20">
    <source>
        <dbReference type="PROSITE" id="PS51181"/>
    </source>
</evidence>
<dbReference type="GO" id="GO:0075523">
    <property type="term" value="P:viral translational frameshifting"/>
    <property type="evidence" value="ECO:0007669"/>
    <property type="project" value="UniProtKB-KW"/>
</dbReference>
<evidence type="ECO:0000256" key="7">
    <source>
        <dbReference type="ARBA" id="ARBA00022741"/>
    </source>
</evidence>
<evidence type="ECO:0000256" key="6">
    <source>
        <dbReference type="ARBA" id="ARBA00022737"/>
    </source>
</evidence>
<dbReference type="CDD" id="cd06257">
    <property type="entry name" value="DnaJ"/>
    <property type="match status" value="1"/>
</dbReference>
<evidence type="ECO:0000256" key="14">
    <source>
        <dbReference type="ARBA" id="ARBA00064305"/>
    </source>
</evidence>
<keyword evidence="5" id="KW-0597">Phosphoprotein</keyword>
<dbReference type="FunFam" id="1.10.287.110:FF:000002">
    <property type="entry name" value="putative tyrosine-protein phosphatase auxilin isoform X2"/>
    <property type="match status" value="1"/>
</dbReference>
<evidence type="ECO:0000256" key="2">
    <source>
        <dbReference type="ARBA" id="ARBA00005490"/>
    </source>
</evidence>
<comment type="subunit">
    <text evidence="14">Forms a complex composed of HSPA8, CLTC and DNAJC6. Interacts with HSPA8/HSC70 in an ATP-dependent manner; this interaction stimulates the HSPA8's ATPase activity. Interacts with CLTC; this interaction produces a local change in heavy-chain contacts, creating a detectable global distortion of the clathrin coat. Interacts with AP2A2. Interacts with DNM1(GTP-bound form); this interaction allows clathrin-coated vesicle (CCV) formation at the plasma membrane.</text>
</comment>
<proteinExistence type="inferred from homology"/>
<dbReference type="InterPro" id="IPR002993">
    <property type="entry name" value="ODC_AZ"/>
</dbReference>
<dbReference type="InterPro" id="IPR001623">
    <property type="entry name" value="DnaJ_domain"/>
</dbReference>
<feature type="domain" description="C2 tensin-type" evidence="21">
    <location>
        <begin position="953"/>
        <end position="1093"/>
    </location>
</feature>
<evidence type="ECO:0000256" key="12">
    <source>
        <dbReference type="ARBA" id="ARBA00023186"/>
    </source>
</evidence>
<comment type="subunit">
    <text evidence="4">Interacts with ODC1 and thereby sterically blocks ODC homodimerization.</text>
</comment>
<keyword evidence="8" id="KW-0688">Ribosomal frameshifting</keyword>
<feature type="compositionally biased region" description="Pro residues" evidence="17">
    <location>
        <begin position="724"/>
        <end position="739"/>
    </location>
</feature>
<keyword evidence="23" id="KW-1185">Reference proteome</keyword>
<keyword evidence="11" id="KW-0729">SH3-binding</keyword>
<sequence length="1636" mass="181031">MFSRVMETSVTVFLFFMVTLGQESDSFSSSSSDRVPTAVRAPKRLGSAAYESLAKMNDLQVFTALLAPLMVRRVPSTPRHTQVKEFIINKLESSGFTVSTQDFTARVPVMDNFIRGQEMPFSNVIATFHPSAPKKLVFACHYDSKYFNERSNFIGAIDSAVPCAMLLDMARTLSKSLSSQRNPEVTLQLIFFDGEEAFKDWSPTDSLYGSRALAEHWDRTGELRSIELFVLLDLLGGEIGECQSGFFRQCPELASYMRVSQPVYDRIVAIEESLGRRNLLQNHQGLKRYFQKSQKYHVQIEDDHLPFMRRGVPILHLICLALEDAQILRYDFLLSLSEIYPFEDSCVLSSEAVRSVSNLLMHKRVVSGVGGENIMADVLKSAWGYFSTNSPPDSRPVTNEMVGKILRVNSRQVKVKRLLAEGGFGFVFAVDDGQSGKELALKRLIACDHEKKAAALAEISVLRKLQGHENIMALLDVGQNDSPQRIEFLILTELCPFGLLDILRSPTVLKVDEITRIFYQICKAVKHMHSQSPPIIHRDLKVENILFSEDGWVRLCDFGSATTKTYLPDSSWSASDRTRAEEEIAEQTTPMYRAPEMLDLWNNYPVNQASDVWALGCVLYTMCFKTHPFEDSAKLRIINANYSLPAGDSRFIVFYDLLKGTFQVDPRTRPTTYECLERLAEIAEAKDVDLKRPLTGFKPSTAPSPVMNEPANSLSRNGSAVPASGPPPQRPPPVVPPHSSPHMRQEDMGSSRFLTSLKGGAGSLFKKLQDTSSRVMQTVQQSIVGLEVDVSYITNRLVVMSYPAEGLESASADRNHVEDVRNLLDARHGPHYAVYNISGRSYASSKFPAKVYDCGWTPGRVPSLSQLFSLCESMFSYLSQDPKHTCVIHCLDGKAASAVAVAALMMYVHCIGNPGDGLSVFAVKRHPVTITPSQARYLQYVNGIVKNNVMPHRHLVTIRQICLQPIPLFTKMRDGLRPYLEIWRGEELLLSTSSEYDRIRLYHHSEGQVVLNANVTTHGDIAVIVYHARSTLGSKIQGTGKPAGIKVAQVQFYTGFLSPDQTVLEFRRNDLDDATEVDRYVGDFSFRISVTVLSQSDHQAKLCQWEVPQPVHQRTAANVLFTSPLEMEEFMEHFGNKVPTKDEKKSPVPQRPPRPAASSPKPPPKRPQPPAVTADLLNLDKPAAPVVEQSAPQISVDSGTEDLLGLGQTNVGPDVNPSPAGNMNNLFDPLISTEPSLNHSASVGAMKTEEVPDLLGNWDSLASQLPSTSATQFVDDSLLKKPGGMSWGLGDQTQPSTTPKPSPVHQSKPSTGWAPGPTGGNLYPNFGSGPSLFSPGGTPMHQATKSSGVKPKLTDDAFGDLLGSQGFDFAPKKDSGPTTINQMRREMASRDWNPDQLKVREWTEGKQRNIRALLCSLHTVLWDGTRWQEIGMHQLVTPAEVKKFYRKACLAVHPDKKRSCPSSPSPSLAPGLCGVPDVPHAADVVRLSTSGGCTGGSGVGSLKEPSVVTKELSYLLACCEVAEKHGQAVRITFRMELTEATTALWETVLWERRLYVALDGTCGKLPQASKEGFVSLLEYAEEDLKCSHVIVCIQKSSSTRSALMKTFMFLGFSPLPPTNKLTPKIPDRIFMVYTFK</sequence>
<dbReference type="InterPro" id="IPR000719">
    <property type="entry name" value="Prot_kinase_dom"/>
</dbReference>
<evidence type="ECO:0000256" key="4">
    <source>
        <dbReference type="ARBA" id="ARBA00011836"/>
    </source>
</evidence>
<dbReference type="FunFam" id="3.90.190.10:FF:000255">
    <property type="entry name" value="putative tyrosine-protein phosphatase auxilin"/>
    <property type="match status" value="1"/>
</dbReference>
<feature type="chain" id="PRO_5036209960" description="Auxilin" evidence="18">
    <location>
        <begin position="22"/>
        <end position="1636"/>
    </location>
</feature>
<dbReference type="SUPFAM" id="SSF53187">
    <property type="entry name" value="Zn-dependent exopeptidases"/>
    <property type="match status" value="1"/>
</dbReference>
<keyword evidence="9" id="KW-0378">Hydrolase</keyword>
<dbReference type="GO" id="GO:0005524">
    <property type="term" value="F:ATP binding"/>
    <property type="evidence" value="ECO:0007669"/>
    <property type="project" value="InterPro"/>
</dbReference>
<evidence type="ECO:0000256" key="5">
    <source>
        <dbReference type="ARBA" id="ARBA00022553"/>
    </source>
</evidence>
<dbReference type="Gene3D" id="3.40.630.10">
    <property type="entry name" value="Zn peptidases"/>
    <property type="match status" value="1"/>
</dbReference>
<dbReference type="GO" id="GO:0008073">
    <property type="term" value="F:ornithine decarboxylase inhibitor activity"/>
    <property type="evidence" value="ECO:0007669"/>
    <property type="project" value="InterPro"/>
</dbReference>
<keyword evidence="6" id="KW-0677">Repeat</keyword>
<organism evidence="22">
    <name type="scientific">Notodromas monacha</name>
    <dbReference type="NCBI Taxonomy" id="399045"/>
    <lineage>
        <taxon>Eukaryota</taxon>
        <taxon>Metazoa</taxon>
        <taxon>Ecdysozoa</taxon>
        <taxon>Arthropoda</taxon>
        <taxon>Crustacea</taxon>
        <taxon>Oligostraca</taxon>
        <taxon>Ostracoda</taxon>
        <taxon>Podocopa</taxon>
        <taxon>Podocopida</taxon>
        <taxon>Cypridocopina</taxon>
        <taxon>Cypridoidea</taxon>
        <taxon>Cyprididae</taxon>
        <taxon>Notodromas</taxon>
    </lineage>
</organism>
<dbReference type="PANTHER" id="PTHR22967">
    <property type="entry name" value="SERINE/THREONINE PROTEIN KINASE"/>
    <property type="match status" value="1"/>
</dbReference>
<evidence type="ECO:0000256" key="8">
    <source>
        <dbReference type="ARBA" id="ARBA00022758"/>
    </source>
</evidence>
<dbReference type="Pfam" id="PF00069">
    <property type="entry name" value="Pkinase"/>
    <property type="match status" value="1"/>
</dbReference>
<evidence type="ECO:0000256" key="11">
    <source>
        <dbReference type="ARBA" id="ARBA00023036"/>
    </source>
</evidence>
<comment type="similarity">
    <text evidence="3">Belongs to the ODC antizyme family.</text>
</comment>
<dbReference type="PROSITE" id="PS51182">
    <property type="entry name" value="C2_TENSIN"/>
    <property type="match status" value="1"/>
</dbReference>
<dbReference type="InterPro" id="IPR038581">
    <property type="entry name" value="ODC_AZ_sf"/>
</dbReference>
<dbReference type="SMART" id="SM01326">
    <property type="entry name" value="PTEN_C2"/>
    <property type="match status" value="1"/>
</dbReference>
<feature type="domain" description="Phosphatase tensin-type" evidence="20">
    <location>
        <begin position="779"/>
        <end position="948"/>
    </location>
</feature>
<dbReference type="InterPro" id="IPR007484">
    <property type="entry name" value="Peptidase_M28"/>
</dbReference>